<accession>A0A5B7IJ11</accession>
<evidence type="ECO:0000256" key="2">
    <source>
        <dbReference type="ARBA" id="ARBA00010666"/>
    </source>
</evidence>
<dbReference type="AlphaFoldDB" id="A0A5B7IJ11"/>
<keyword evidence="6 8" id="KW-0472">Membrane</keyword>
<organism evidence="10 11">
    <name type="scientific">Portunus trituberculatus</name>
    <name type="common">Swimming crab</name>
    <name type="synonym">Neptunus trituberculatus</name>
    <dbReference type="NCBI Taxonomy" id="210409"/>
    <lineage>
        <taxon>Eukaryota</taxon>
        <taxon>Metazoa</taxon>
        <taxon>Ecdysozoa</taxon>
        <taxon>Arthropoda</taxon>
        <taxon>Crustacea</taxon>
        <taxon>Multicrustacea</taxon>
        <taxon>Malacostraca</taxon>
        <taxon>Eumalacostraca</taxon>
        <taxon>Eucarida</taxon>
        <taxon>Decapoda</taxon>
        <taxon>Pleocyemata</taxon>
        <taxon>Brachyura</taxon>
        <taxon>Eubrachyura</taxon>
        <taxon>Portunoidea</taxon>
        <taxon>Portunidae</taxon>
        <taxon>Portuninae</taxon>
        <taxon>Portunus</taxon>
    </lineage>
</organism>
<dbReference type="GO" id="GO:0005975">
    <property type="term" value="P:carbohydrate metabolic process"/>
    <property type="evidence" value="ECO:0007669"/>
    <property type="project" value="UniProtKB-ARBA"/>
</dbReference>
<evidence type="ECO:0000259" key="9">
    <source>
        <dbReference type="Pfam" id="PF07779"/>
    </source>
</evidence>
<dbReference type="PANTHER" id="PTHR13533:SF1">
    <property type="entry name" value="N-ACETYLNEURAMINATE 9-O-ACETYLTRANSFERASE"/>
    <property type="match status" value="1"/>
</dbReference>
<dbReference type="Pfam" id="PF07779">
    <property type="entry name" value="Cas1_AcylT"/>
    <property type="match status" value="1"/>
</dbReference>
<keyword evidence="3" id="KW-0808">Transferase</keyword>
<keyword evidence="5 8" id="KW-1133">Transmembrane helix</keyword>
<dbReference type="PANTHER" id="PTHR13533">
    <property type="entry name" value="N-ACETYLNEURAMINATE 9-O-ACETYLTRANSFERASE"/>
    <property type="match status" value="1"/>
</dbReference>
<comment type="caution">
    <text evidence="10">The sequence shown here is derived from an EMBL/GenBank/DDBJ whole genome shotgun (WGS) entry which is preliminary data.</text>
</comment>
<feature type="domain" description="Cas1p 10 TM acyl transferase" evidence="9">
    <location>
        <begin position="61"/>
        <end position="183"/>
    </location>
</feature>
<evidence type="ECO:0000256" key="4">
    <source>
        <dbReference type="ARBA" id="ARBA00022692"/>
    </source>
</evidence>
<keyword evidence="7" id="KW-0325">Glycoprotein</keyword>
<feature type="transmembrane region" description="Helical" evidence="8">
    <location>
        <begin position="143"/>
        <end position="163"/>
    </location>
</feature>
<evidence type="ECO:0000256" key="8">
    <source>
        <dbReference type="SAM" id="Phobius"/>
    </source>
</evidence>
<proteinExistence type="inferred from homology"/>
<comment type="subcellular location">
    <subcellularLocation>
        <location evidence="1">Membrane</location>
        <topology evidence="1">Multi-pass membrane protein</topology>
    </subcellularLocation>
</comment>
<protein>
    <submittedName>
        <fullName evidence="10">CAS1 domain-containing protein 1</fullName>
    </submittedName>
</protein>
<name>A0A5B7IJ11_PORTR</name>
<dbReference type="GO" id="GO:0016020">
    <property type="term" value="C:membrane"/>
    <property type="evidence" value="ECO:0007669"/>
    <property type="project" value="UniProtKB-SubCell"/>
</dbReference>
<comment type="similarity">
    <text evidence="2">Belongs to the PC-esterase family. CASD1 subfamily.</text>
</comment>
<evidence type="ECO:0000256" key="3">
    <source>
        <dbReference type="ARBA" id="ARBA00022679"/>
    </source>
</evidence>
<reference evidence="10 11" key="1">
    <citation type="submission" date="2019-05" db="EMBL/GenBank/DDBJ databases">
        <title>Another draft genome of Portunus trituberculatus and its Hox gene families provides insights of decapod evolution.</title>
        <authorList>
            <person name="Jeong J.-H."/>
            <person name="Song I."/>
            <person name="Kim S."/>
            <person name="Choi T."/>
            <person name="Kim D."/>
            <person name="Ryu S."/>
            <person name="Kim W."/>
        </authorList>
    </citation>
    <scope>NUCLEOTIDE SEQUENCE [LARGE SCALE GENOMIC DNA]</scope>
    <source>
        <tissue evidence="10">Muscle</tissue>
    </source>
</reference>
<feature type="transmembrane region" description="Helical" evidence="8">
    <location>
        <begin position="114"/>
        <end position="131"/>
    </location>
</feature>
<gene>
    <name evidence="10" type="primary">CASD1_1</name>
    <name evidence="10" type="ORF">E2C01_076930</name>
</gene>
<dbReference type="Proteomes" id="UP000324222">
    <property type="component" value="Unassembled WGS sequence"/>
</dbReference>
<dbReference type="GO" id="GO:0016740">
    <property type="term" value="F:transferase activity"/>
    <property type="evidence" value="ECO:0007669"/>
    <property type="project" value="UniProtKB-KW"/>
</dbReference>
<evidence type="ECO:0000313" key="11">
    <source>
        <dbReference type="Proteomes" id="UP000324222"/>
    </source>
</evidence>
<evidence type="ECO:0000256" key="7">
    <source>
        <dbReference type="ARBA" id="ARBA00023180"/>
    </source>
</evidence>
<keyword evidence="11" id="KW-1185">Reference proteome</keyword>
<sequence length="194" mass="22820">MNECHWCFHSTDFDHFVTTVFLSKFLSLCHTCFFRPDFDKFVRSVFPSQILMNLYCNDHLNFNDGTCCNSREAVTMTQIATFAALCFCTECSQHRHKAASMDTRGDLHSSYREFLFALGKLGLIMGYFFLCDRTSLFMKENKYFSHLNFWLPLGYVFALGLFFTEDTSHTRLLHRDMTDEWKGQCWGWGVRLSF</sequence>
<keyword evidence="4 8" id="KW-0812">Transmembrane</keyword>
<evidence type="ECO:0000256" key="6">
    <source>
        <dbReference type="ARBA" id="ARBA00023136"/>
    </source>
</evidence>
<evidence type="ECO:0000313" key="10">
    <source>
        <dbReference type="EMBL" id="MPC82273.1"/>
    </source>
</evidence>
<dbReference type="OrthoDB" id="1932925at2759"/>
<evidence type="ECO:0000256" key="5">
    <source>
        <dbReference type="ARBA" id="ARBA00022989"/>
    </source>
</evidence>
<dbReference type="GO" id="GO:0005794">
    <property type="term" value="C:Golgi apparatus"/>
    <property type="evidence" value="ECO:0007669"/>
    <property type="project" value="UniProtKB-ARBA"/>
</dbReference>
<dbReference type="EMBL" id="VSRR010059284">
    <property type="protein sequence ID" value="MPC82273.1"/>
    <property type="molecule type" value="Genomic_DNA"/>
</dbReference>
<dbReference type="InterPro" id="IPR012419">
    <property type="entry name" value="Cas1_AcylTrans_dom"/>
</dbReference>
<evidence type="ECO:0000256" key="1">
    <source>
        <dbReference type="ARBA" id="ARBA00004141"/>
    </source>
</evidence>